<keyword evidence="10 13" id="KW-0408">Iron</keyword>
<evidence type="ECO:0000256" key="7">
    <source>
        <dbReference type="ARBA" id="ARBA00022824"/>
    </source>
</evidence>
<evidence type="ECO:0000256" key="13">
    <source>
        <dbReference type="PIRSR" id="PIRSR602401-1"/>
    </source>
</evidence>
<comment type="caution">
    <text evidence="16">The sequence shown here is derived from an EMBL/GenBank/DDBJ whole genome shotgun (WGS) entry which is preliminary data.</text>
</comment>
<dbReference type="InterPro" id="IPR008068">
    <property type="entry name" value="Cyt_P450_E_grp-I_CYP2B-like"/>
</dbReference>
<keyword evidence="11 14" id="KW-0503">Monooxygenase</keyword>
<dbReference type="OrthoDB" id="1055148at2759"/>
<keyword evidence="17" id="KW-1185">Reference proteome</keyword>
<gene>
    <name evidence="16" type="ORF">GDO86_015755</name>
</gene>
<evidence type="ECO:0000256" key="9">
    <source>
        <dbReference type="ARBA" id="ARBA00023002"/>
    </source>
</evidence>
<dbReference type="GO" id="GO:0005789">
    <property type="term" value="C:endoplasmic reticulum membrane"/>
    <property type="evidence" value="ECO:0007669"/>
    <property type="project" value="UniProtKB-SubCell"/>
</dbReference>
<dbReference type="Pfam" id="PF00067">
    <property type="entry name" value="p450"/>
    <property type="match status" value="1"/>
</dbReference>
<evidence type="ECO:0000256" key="5">
    <source>
        <dbReference type="ARBA" id="ARBA00022617"/>
    </source>
</evidence>
<keyword evidence="8" id="KW-0492">Microsome</keyword>
<dbReference type="GO" id="GO:0020037">
    <property type="term" value="F:heme binding"/>
    <property type="evidence" value="ECO:0007669"/>
    <property type="project" value="InterPro"/>
</dbReference>
<dbReference type="InterPro" id="IPR050182">
    <property type="entry name" value="Cytochrome_P450_fam2"/>
</dbReference>
<dbReference type="FunFam" id="1.10.630.10:FF:000001">
    <property type="entry name" value="Cytochrome P450, family 2"/>
    <property type="match status" value="1"/>
</dbReference>
<dbReference type="GO" id="GO:0019373">
    <property type="term" value="P:epoxygenase P450 pathway"/>
    <property type="evidence" value="ECO:0007669"/>
    <property type="project" value="TreeGrafter"/>
</dbReference>
<evidence type="ECO:0000256" key="4">
    <source>
        <dbReference type="ARBA" id="ARBA00010617"/>
    </source>
</evidence>
<dbReference type="PRINTS" id="PR00385">
    <property type="entry name" value="P450"/>
</dbReference>
<dbReference type="PRINTS" id="PR01685">
    <property type="entry name" value="EP450ICYP2B"/>
</dbReference>
<evidence type="ECO:0000313" key="17">
    <source>
        <dbReference type="Proteomes" id="UP000812440"/>
    </source>
</evidence>
<dbReference type="InterPro" id="IPR036396">
    <property type="entry name" value="Cyt_P450_sf"/>
</dbReference>
<accession>A0A8T2K2D6</accession>
<dbReference type="PANTHER" id="PTHR24300">
    <property type="entry name" value="CYTOCHROME P450 508A4-RELATED"/>
    <property type="match status" value="1"/>
</dbReference>
<keyword evidence="7" id="KW-0256">Endoplasmic reticulum</keyword>
<dbReference type="Gene3D" id="1.10.630.10">
    <property type="entry name" value="Cytochrome P450"/>
    <property type="match status" value="1"/>
</dbReference>
<comment type="subcellular location">
    <subcellularLocation>
        <location evidence="3">Endoplasmic reticulum membrane</location>
        <topology evidence="3">Peripheral membrane protein</topology>
    </subcellularLocation>
    <subcellularLocation>
        <location evidence="2">Microsome membrane</location>
        <topology evidence="2">Peripheral membrane protein</topology>
    </subcellularLocation>
</comment>
<name>A0A8T2K2D6_9PIPI</name>
<evidence type="ECO:0000256" key="2">
    <source>
        <dbReference type="ARBA" id="ARBA00004174"/>
    </source>
</evidence>
<dbReference type="Proteomes" id="UP000812440">
    <property type="component" value="Chromosome 8_10"/>
</dbReference>
<dbReference type="AlphaFoldDB" id="A0A8T2K2D6"/>
<dbReference type="PROSITE" id="PS00086">
    <property type="entry name" value="CYTOCHROME_P450"/>
    <property type="match status" value="1"/>
</dbReference>
<organism evidence="16 17">
    <name type="scientific">Hymenochirus boettgeri</name>
    <name type="common">Congo dwarf clawed frog</name>
    <dbReference type="NCBI Taxonomy" id="247094"/>
    <lineage>
        <taxon>Eukaryota</taxon>
        <taxon>Metazoa</taxon>
        <taxon>Chordata</taxon>
        <taxon>Craniata</taxon>
        <taxon>Vertebrata</taxon>
        <taxon>Euteleostomi</taxon>
        <taxon>Amphibia</taxon>
        <taxon>Batrachia</taxon>
        <taxon>Anura</taxon>
        <taxon>Pipoidea</taxon>
        <taxon>Pipidae</taxon>
        <taxon>Pipinae</taxon>
        <taxon>Hymenochirus</taxon>
    </lineage>
</organism>
<dbReference type="GO" id="GO:0016712">
    <property type="term" value="F:oxidoreductase activity, acting on paired donors, with incorporation or reduction of molecular oxygen, reduced flavin or flavoprotein as one donor, and incorporation of one atom of oxygen"/>
    <property type="evidence" value="ECO:0007669"/>
    <property type="project" value="InterPro"/>
</dbReference>
<dbReference type="SUPFAM" id="SSF48264">
    <property type="entry name" value="Cytochrome P450"/>
    <property type="match status" value="1"/>
</dbReference>
<keyword evidence="5 13" id="KW-0349">Heme</keyword>
<dbReference type="EMBL" id="JAACNH010000003">
    <property type="protein sequence ID" value="KAG8448801.1"/>
    <property type="molecule type" value="Genomic_DNA"/>
</dbReference>
<evidence type="ECO:0000313" key="16">
    <source>
        <dbReference type="EMBL" id="KAG8448801.1"/>
    </source>
</evidence>
<keyword evidence="12 15" id="KW-0472">Membrane</keyword>
<keyword evidence="9 14" id="KW-0560">Oxidoreductase</keyword>
<feature type="binding site" description="axial binding residue" evidence="13">
    <location>
        <position position="439"/>
    </location>
    <ligand>
        <name>heme</name>
        <dbReference type="ChEBI" id="CHEBI:30413"/>
    </ligand>
    <ligandPart>
        <name>Fe</name>
        <dbReference type="ChEBI" id="CHEBI:18248"/>
    </ligandPart>
</feature>
<evidence type="ECO:0000256" key="8">
    <source>
        <dbReference type="ARBA" id="ARBA00022848"/>
    </source>
</evidence>
<keyword evidence="15" id="KW-1133">Transmembrane helix</keyword>
<proteinExistence type="inferred from homology"/>
<dbReference type="GO" id="GO:0005506">
    <property type="term" value="F:iron ion binding"/>
    <property type="evidence" value="ECO:0007669"/>
    <property type="project" value="InterPro"/>
</dbReference>
<keyword evidence="15" id="KW-0812">Transmembrane</keyword>
<dbReference type="InterPro" id="IPR017972">
    <property type="entry name" value="Cyt_P450_CS"/>
</dbReference>
<evidence type="ECO:0000256" key="10">
    <source>
        <dbReference type="ARBA" id="ARBA00023004"/>
    </source>
</evidence>
<feature type="transmembrane region" description="Helical" evidence="15">
    <location>
        <begin position="171"/>
        <end position="188"/>
    </location>
</feature>
<evidence type="ECO:0000256" key="15">
    <source>
        <dbReference type="SAM" id="Phobius"/>
    </source>
</evidence>
<dbReference type="InterPro" id="IPR002401">
    <property type="entry name" value="Cyt_P450_E_grp-I"/>
</dbReference>
<protein>
    <submittedName>
        <fullName evidence="16">Uncharacterized protein</fullName>
    </submittedName>
</protein>
<evidence type="ECO:0000256" key="11">
    <source>
        <dbReference type="ARBA" id="ARBA00023033"/>
    </source>
</evidence>
<dbReference type="GO" id="GO:0008392">
    <property type="term" value="F:arachidonate epoxygenase activity"/>
    <property type="evidence" value="ECO:0007669"/>
    <property type="project" value="TreeGrafter"/>
</dbReference>
<feature type="transmembrane region" description="Helical" evidence="15">
    <location>
        <begin position="6"/>
        <end position="22"/>
    </location>
</feature>
<dbReference type="PRINTS" id="PR00463">
    <property type="entry name" value="EP450I"/>
</dbReference>
<keyword evidence="6 13" id="KW-0479">Metal-binding</keyword>
<evidence type="ECO:0000256" key="12">
    <source>
        <dbReference type="ARBA" id="ARBA00023136"/>
    </source>
</evidence>
<comment type="similarity">
    <text evidence="4 14">Belongs to the cytochrome P450 family.</text>
</comment>
<evidence type="ECO:0000256" key="1">
    <source>
        <dbReference type="ARBA" id="ARBA00001971"/>
    </source>
</evidence>
<reference evidence="16" key="1">
    <citation type="thesis" date="2020" institute="ProQuest LLC" country="789 East Eisenhower Parkway, Ann Arbor, MI, USA">
        <title>Comparative Genomics and Chromosome Evolution.</title>
        <authorList>
            <person name="Mudd A.B."/>
        </authorList>
    </citation>
    <scope>NUCLEOTIDE SEQUENCE</scope>
    <source>
        <strain evidence="16">Female2</strain>
        <tissue evidence="16">Blood</tissue>
    </source>
</reference>
<dbReference type="InterPro" id="IPR001128">
    <property type="entry name" value="Cyt_P450"/>
</dbReference>
<evidence type="ECO:0000256" key="3">
    <source>
        <dbReference type="ARBA" id="ARBA00004406"/>
    </source>
</evidence>
<evidence type="ECO:0000256" key="6">
    <source>
        <dbReference type="ARBA" id="ARBA00022723"/>
    </source>
</evidence>
<evidence type="ECO:0000256" key="14">
    <source>
        <dbReference type="RuleBase" id="RU000461"/>
    </source>
</evidence>
<sequence>MALGLAGTVLLTVCVTILLYLLKWRSKIKQKNLPRGPTPLPLLGNILQLGTSEVPHSLVELSKTYGPVYTVYLAGHRTVILTGYDAVKEALVDRSDAFSDRGDTELSDLFFKDYGVILSNGERWKIMRRFTLMTLRNFGMGKRSIEERIQEEALYLEEAIRKHKGEPFDPIYLLGLAVSNIICSVVFGERFDYEDKKFLNLLFYMREIVRLLNSFTGQLLNFFPKLLGYIPGPHQKIFNYFDKIKDFVRDEAKSHKDSLDENCPRDFIDCFLIKMEEEKKNRKTEFVNENLCATIFDLFFAGTETTSLTLRYAFLILLKYPEIQEKIQKEIDQVTDQGRCPSVEDRTKMPYTEAVIHEIQRFADIVPAGLAHAAGKDTTFRGYDIPKGTLIFPVLTSVLKDPKYFKNPEAFDPGHFLDENGCFKKSDAFMPFSAGKRVCAGEGLARMELFIFLTTILQKFTLKPTVDTKDIIITPEPNTNASRPWPYKMCAVPRC</sequence>
<dbReference type="GO" id="GO:0006805">
    <property type="term" value="P:xenobiotic metabolic process"/>
    <property type="evidence" value="ECO:0007669"/>
    <property type="project" value="TreeGrafter"/>
</dbReference>
<comment type="cofactor">
    <cofactor evidence="1 13">
        <name>heme</name>
        <dbReference type="ChEBI" id="CHEBI:30413"/>
    </cofactor>
</comment>
<dbReference type="PANTHER" id="PTHR24300:SF394">
    <property type="entry name" value="CYTOCHROME P450 2H2"/>
    <property type="match status" value="1"/>
</dbReference>